<dbReference type="GO" id="GO:0016020">
    <property type="term" value="C:membrane"/>
    <property type="evidence" value="ECO:0007669"/>
    <property type="project" value="TreeGrafter"/>
</dbReference>
<dbReference type="CDD" id="cd07987">
    <property type="entry name" value="LPLAT_MGAT-like"/>
    <property type="match status" value="1"/>
</dbReference>
<dbReference type="OrthoDB" id="44277at2759"/>
<dbReference type="InterPro" id="IPR002123">
    <property type="entry name" value="Plipid/glycerol_acylTrfase"/>
</dbReference>
<keyword evidence="4" id="KW-1185">Reference proteome</keyword>
<evidence type="ECO:0000313" key="3">
    <source>
        <dbReference type="Ensembl" id="ENSNNAP00000026727.1"/>
    </source>
</evidence>
<dbReference type="OMA" id="PIYPMFT"/>
<keyword evidence="1" id="KW-0472">Membrane</keyword>
<protein>
    <recommendedName>
        <fullName evidence="2">Phospholipid/glycerol acyltransferase domain-containing protein</fullName>
    </recommendedName>
</protein>
<dbReference type="Pfam" id="PF01553">
    <property type="entry name" value="Acyltransferase"/>
    <property type="match status" value="1"/>
</dbReference>
<keyword evidence="1" id="KW-1133">Transmembrane helix</keyword>
<feature type="transmembrane region" description="Helical" evidence="1">
    <location>
        <begin position="40"/>
        <end position="73"/>
    </location>
</feature>
<keyword evidence="1" id="KW-0812">Transmembrane</keyword>
<reference evidence="3" key="1">
    <citation type="submission" date="2025-08" db="UniProtKB">
        <authorList>
            <consortium name="Ensembl"/>
        </authorList>
    </citation>
    <scope>IDENTIFICATION</scope>
</reference>
<dbReference type="Ensembl" id="ENSNNAT00000028011.1">
    <property type="protein sequence ID" value="ENSNNAP00000026727.1"/>
    <property type="gene ID" value="ENSNNAG00000017341.1"/>
</dbReference>
<feature type="domain" description="Phospholipid/glycerol acyltransferase" evidence="2">
    <location>
        <begin position="125"/>
        <end position="214"/>
    </location>
</feature>
<accession>A0A8C6YA99</accession>
<reference evidence="3" key="2">
    <citation type="submission" date="2025-09" db="UniProtKB">
        <authorList>
            <consortium name="Ensembl"/>
        </authorList>
    </citation>
    <scope>IDENTIFICATION</scope>
</reference>
<dbReference type="PANTHER" id="PTHR22753">
    <property type="entry name" value="TRANSMEMBRANE PROTEIN 68"/>
    <property type="match status" value="1"/>
</dbReference>
<dbReference type="GO" id="GO:0016746">
    <property type="term" value="F:acyltransferase activity"/>
    <property type="evidence" value="ECO:0007669"/>
    <property type="project" value="InterPro"/>
</dbReference>
<evidence type="ECO:0000256" key="1">
    <source>
        <dbReference type="SAM" id="Phobius"/>
    </source>
</evidence>
<dbReference type="PANTHER" id="PTHR22753:SF23">
    <property type="entry name" value="TRANSMEMBRANE PROTEIN 68"/>
    <property type="match status" value="1"/>
</dbReference>
<sequence length="312" mass="36039">MIIQKEFCGGEQISTSYLGCLLYLLEEWTGVEHLEEYLNYLITFLLVLLLIGFLLPLVIFLFFFISVIFVYIYKRKTNLNEGLNDFSNDVKQLLATAWYVHARIWNGYEVHGLEKLPDGPALLIHYHGKKLLHIVANHHIFSIPGMKFVSDVLQITPGSQEECRKVLENGELLIISPGGVREALFSDENYTIIWRNRKGFAQVAIDTKVPIIPTFTQNIRENIRVIGGQIKLLRSIYEYLRLPVFLLYGNFPVKLQTYFGDPIPYDPNITAEELAKKTNHALRCLIDKHQKIPGNVWRALMERVTTEEQDNE</sequence>
<proteinExistence type="predicted"/>
<organism evidence="3 4">
    <name type="scientific">Naja naja</name>
    <name type="common">Indian cobra</name>
    <dbReference type="NCBI Taxonomy" id="35670"/>
    <lineage>
        <taxon>Eukaryota</taxon>
        <taxon>Metazoa</taxon>
        <taxon>Chordata</taxon>
        <taxon>Craniata</taxon>
        <taxon>Vertebrata</taxon>
        <taxon>Euteleostomi</taxon>
        <taxon>Lepidosauria</taxon>
        <taxon>Squamata</taxon>
        <taxon>Bifurcata</taxon>
        <taxon>Unidentata</taxon>
        <taxon>Episquamata</taxon>
        <taxon>Toxicofera</taxon>
        <taxon>Serpentes</taxon>
        <taxon>Colubroidea</taxon>
        <taxon>Elapidae</taxon>
        <taxon>Elapinae</taxon>
        <taxon>Naja</taxon>
    </lineage>
</organism>
<evidence type="ECO:0000259" key="2">
    <source>
        <dbReference type="Pfam" id="PF01553"/>
    </source>
</evidence>
<evidence type="ECO:0000313" key="4">
    <source>
        <dbReference type="Proteomes" id="UP000694559"/>
    </source>
</evidence>
<dbReference type="AlphaFoldDB" id="A0A8C6YA99"/>
<dbReference type="Proteomes" id="UP000694559">
    <property type="component" value="Unplaced"/>
</dbReference>
<dbReference type="GeneTree" id="ENSGT00390000011782"/>
<name>A0A8C6YA99_NAJNA</name>